<dbReference type="PANTHER" id="PTHR42954">
    <property type="entry name" value="FE(2+) TRANSPORT PROTEIN A"/>
    <property type="match status" value="1"/>
</dbReference>
<evidence type="ECO:0000259" key="2">
    <source>
        <dbReference type="SMART" id="SM00899"/>
    </source>
</evidence>
<dbReference type="AlphaFoldDB" id="A0A806TUC4"/>
<evidence type="ECO:0000313" key="3">
    <source>
        <dbReference type="EMBL" id="AKP78577.1"/>
    </source>
</evidence>
<dbReference type="InterPro" id="IPR008988">
    <property type="entry name" value="Transcriptional_repressor_C"/>
</dbReference>
<dbReference type="GO" id="GO:0046914">
    <property type="term" value="F:transition metal ion binding"/>
    <property type="evidence" value="ECO:0007669"/>
    <property type="project" value="InterPro"/>
</dbReference>
<gene>
    <name evidence="3" type="primary">feoA</name>
    <name evidence="3" type="ORF">AS52_03616</name>
</gene>
<protein>
    <submittedName>
        <fullName evidence="3">Ferrous iron transport protein A</fullName>
    </submittedName>
</protein>
<name>A0A806TUC4_PRIMG</name>
<organism evidence="3 4">
    <name type="scientific">Priestia megaterium Q3</name>
    <dbReference type="NCBI Taxonomy" id="1452722"/>
    <lineage>
        <taxon>Bacteria</taxon>
        <taxon>Bacillati</taxon>
        <taxon>Bacillota</taxon>
        <taxon>Bacilli</taxon>
        <taxon>Bacillales</taxon>
        <taxon>Bacillaceae</taxon>
        <taxon>Priestia</taxon>
    </lineage>
</organism>
<feature type="domain" description="Ferrous iron transporter FeoA-like" evidence="2">
    <location>
        <begin position="7"/>
        <end position="79"/>
    </location>
</feature>
<dbReference type="Gene3D" id="2.30.30.90">
    <property type="match status" value="1"/>
</dbReference>
<dbReference type="InterPro" id="IPR007167">
    <property type="entry name" value="Fe-transptr_FeoA-like"/>
</dbReference>
<reference evidence="3 4" key="1">
    <citation type="submission" date="2015-01" db="EMBL/GenBank/DDBJ databases">
        <title>Genome sequence of bacillus megaterium Q3.</title>
        <authorList>
            <person name="Wang Y."/>
            <person name="Luo K."/>
            <person name="Bai L."/>
            <person name="Luo F."/>
        </authorList>
    </citation>
    <scope>NUCLEOTIDE SEQUENCE [LARGE SCALE GENOMIC DNA]</scope>
    <source>
        <strain evidence="3 4">Q3</strain>
    </source>
</reference>
<dbReference type="PANTHER" id="PTHR42954:SF2">
    <property type="entry name" value="FE(2+) TRANSPORT PROTEIN A"/>
    <property type="match status" value="1"/>
</dbReference>
<dbReference type="Pfam" id="PF04023">
    <property type="entry name" value="FeoA"/>
    <property type="match status" value="1"/>
</dbReference>
<evidence type="ECO:0000256" key="1">
    <source>
        <dbReference type="ARBA" id="ARBA00023004"/>
    </source>
</evidence>
<keyword evidence="1" id="KW-0408">Iron</keyword>
<dbReference type="SUPFAM" id="SSF50037">
    <property type="entry name" value="C-terminal domain of transcriptional repressors"/>
    <property type="match status" value="1"/>
</dbReference>
<proteinExistence type="predicted"/>
<dbReference type="InterPro" id="IPR052713">
    <property type="entry name" value="FeoA"/>
</dbReference>
<dbReference type="SMART" id="SM00899">
    <property type="entry name" value="FeoA"/>
    <property type="match status" value="1"/>
</dbReference>
<evidence type="ECO:0000313" key="4">
    <source>
        <dbReference type="Proteomes" id="UP000036410"/>
    </source>
</evidence>
<sequence>MASVKNSPLSTFTTGETVQLERIEIEGALKRRLLDLGFIPGAIIKVLQKSPLGDPVAYQVSHTTIGLRKEESSKIFVKKVGDDGE</sequence>
<dbReference type="InterPro" id="IPR038157">
    <property type="entry name" value="FeoA_core_dom"/>
</dbReference>
<dbReference type="EMBL" id="CP010586">
    <property type="protein sequence ID" value="AKP78577.1"/>
    <property type="molecule type" value="Genomic_DNA"/>
</dbReference>
<dbReference type="Proteomes" id="UP000036410">
    <property type="component" value="Chromosome"/>
</dbReference>
<accession>A0A806TUC4</accession>
<dbReference type="RefSeq" id="WP_033580146.1">
    <property type="nucleotide sequence ID" value="NZ_CP010586.1"/>
</dbReference>